<feature type="region of interest" description="Disordered" evidence="1">
    <location>
        <begin position="75"/>
        <end position="95"/>
    </location>
</feature>
<dbReference type="GO" id="GO:0005783">
    <property type="term" value="C:endoplasmic reticulum"/>
    <property type="evidence" value="ECO:0007669"/>
    <property type="project" value="TreeGrafter"/>
</dbReference>
<evidence type="ECO:0000313" key="5">
    <source>
        <dbReference type="EMBL" id="QIW97271.1"/>
    </source>
</evidence>
<dbReference type="Pfam" id="PF13373">
    <property type="entry name" value="Dsc3_C"/>
    <property type="match status" value="1"/>
</dbReference>
<dbReference type="Proteomes" id="UP000503462">
    <property type="component" value="Chromosome 2"/>
</dbReference>
<keyword evidence="2" id="KW-0812">Transmembrane</keyword>
<evidence type="ECO:0000259" key="4">
    <source>
        <dbReference type="Pfam" id="PF13373"/>
    </source>
</evidence>
<organism evidence="5 6">
    <name type="scientific">Peltaster fructicola</name>
    <dbReference type="NCBI Taxonomy" id="286661"/>
    <lineage>
        <taxon>Eukaryota</taxon>
        <taxon>Fungi</taxon>
        <taxon>Dikarya</taxon>
        <taxon>Ascomycota</taxon>
        <taxon>Pezizomycotina</taxon>
        <taxon>Dothideomycetes</taxon>
        <taxon>Dothideomycetes incertae sedis</taxon>
        <taxon>Peltaster</taxon>
    </lineage>
</organism>
<evidence type="ECO:0000256" key="1">
    <source>
        <dbReference type="SAM" id="MobiDB-lite"/>
    </source>
</evidence>
<evidence type="ECO:0000259" key="3">
    <source>
        <dbReference type="Pfam" id="PF10302"/>
    </source>
</evidence>
<dbReference type="AlphaFoldDB" id="A0A6H0XR70"/>
<evidence type="ECO:0000256" key="2">
    <source>
        <dbReference type="SAM" id="Phobius"/>
    </source>
</evidence>
<keyword evidence="2" id="KW-1133">Transmembrane helix</keyword>
<accession>A0A6H0XR70</accession>
<feature type="domain" description="DSC E3 ubiquitin ligase complex subunit 3 C-terminal" evidence="4">
    <location>
        <begin position="167"/>
        <end position="288"/>
    </location>
</feature>
<keyword evidence="6" id="KW-1185">Reference proteome</keyword>
<dbReference type="EMBL" id="CP051140">
    <property type="protein sequence ID" value="QIW97271.1"/>
    <property type="molecule type" value="Genomic_DNA"/>
</dbReference>
<dbReference type="Pfam" id="PF10302">
    <property type="entry name" value="Dsc3_N"/>
    <property type="match status" value="1"/>
</dbReference>
<evidence type="ECO:0008006" key="7">
    <source>
        <dbReference type="Google" id="ProtNLM"/>
    </source>
</evidence>
<proteinExistence type="predicted"/>
<keyword evidence="2" id="KW-0472">Membrane</keyword>
<dbReference type="InterPro" id="IPR025390">
    <property type="entry name" value="Dsc3_C"/>
</dbReference>
<gene>
    <name evidence="5" type="ORF">AMS68_002789</name>
</gene>
<name>A0A6H0XR70_9PEZI</name>
<dbReference type="InterPro" id="IPR045226">
    <property type="entry name" value="Dsc3"/>
</dbReference>
<feature type="transmembrane region" description="Helical" evidence="2">
    <location>
        <begin position="241"/>
        <end position="260"/>
    </location>
</feature>
<dbReference type="GO" id="GO:0044695">
    <property type="term" value="C:Dsc E3 ubiquitin ligase complex"/>
    <property type="evidence" value="ECO:0007669"/>
    <property type="project" value="InterPro"/>
</dbReference>
<feature type="transmembrane region" description="Helical" evidence="2">
    <location>
        <begin position="272"/>
        <end position="290"/>
    </location>
</feature>
<dbReference type="InterPro" id="IPR029071">
    <property type="entry name" value="Ubiquitin-like_domsf"/>
</dbReference>
<dbReference type="PANTHER" id="PTHR28049">
    <property type="entry name" value="TRANSMEMBRANE PROTEIN YOR223W"/>
    <property type="match status" value="1"/>
</dbReference>
<reference evidence="5 6" key="1">
    <citation type="journal article" date="2016" name="Sci. Rep.">
        <title>Peltaster fructicola genome reveals evolution from an invasive phytopathogen to an ectophytic parasite.</title>
        <authorList>
            <person name="Xu C."/>
            <person name="Chen H."/>
            <person name="Gleason M.L."/>
            <person name="Xu J.R."/>
            <person name="Liu H."/>
            <person name="Zhang R."/>
            <person name="Sun G."/>
        </authorList>
    </citation>
    <scope>NUCLEOTIDE SEQUENCE [LARGE SCALE GENOMIC DNA]</scope>
    <source>
        <strain evidence="5 6">LNHT1506</strain>
    </source>
</reference>
<dbReference type="OrthoDB" id="2556122at2759"/>
<evidence type="ECO:0000313" key="6">
    <source>
        <dbReference type="Proteomes" id="UP000503462"/>
    </source>
</evidence>
<dbReference type="SUPFAM" id="SSF54236">
    <property type="entry name" value="Ubiquitin-like"/>
    <property type="match status" value="1"/>
</dbReference>
<dbReference type="InterPro" id="IPR019413">
    <property type="entry name" value="Dsc3_ub-like_dom"/>
</dbReference>
<sequence length="291" mass="31661">MASIQPAFPLELIIRFSTSEPDQTLHILDSQKTSGLGLKQHIRAKLSASANSNRLRLIHAGKVIADSAALSQSLGTLSAPPGRDSGTAKSEKAKGKLPVREVRAATRVYIHCSIGDVLSPAELEHEAKQAEEANAALLSDNPLKLDTTASQSFKSTQDVHTTTPAPQGFDRLLSAGFTQAEVATLRSQFLAIQSHTHTPDTMPTGPALLALEERWLEQPNANTANGNGMAEIDGDDGLDDMLWGSLVGFFWPIGVMCWLIREEGVWSRRRQLMVLLGVFINLMFGFLRLLR</sequence>
<dbReference type="Gene3D" id="3.10.20.90">
    <property type="entry name" value="Phosphatidylinositol 3-kinase Catalytic Subunit, Chain A, domain 1"/>
    <property type="match status" value="1"/>
</dbReference>
<protein>
    <recommendedName>
        <fullName evidence="7">Ubiquitin-like domain-containing protein</fullName>
    </recommendedName>
</protein>
<dbReference type="PANTHER" id="PTHR28049:SF1">
    <property type="entry name" value="DSC E3 UBIQUITIN LIGASE COMPLEX SUBUNIT 3"/>
    <property type="match status" value="1"/>
</dbReference>
<feature type="domain" description="DSC E3 ubiquitin ligase complex subunit 3 ubiquitin-like" evidence="3">
    <location>
        <begin position="11"/>
        <end position="116"/>
    </location>
</feature>